<dbReference type="GeneID" id="84573605"/>
<protein>
    <submittedName>
        <fullName evidence="2">Uncharacterized protein</fullName>
    </submittedName>
</protein>
<feature type="compositionally biased region" description="Low complexity" evidence="1">
    <location>
        <begin position="218"/>
        <end position="233"/>
    </location>
</feature>
<accession>A0A6H9XP17</accession>
<feature type="region of interest" description="Disordered" evidence="1">
    <location>
        <begin position="192"/>
        <end position="233"/>
    </location>
</feature>
<dbReference type="RefSeq" id="WP_005525089.1">
    <property type="nucleotide sequence ID" value="NZ_CP050134.2"/>
</dbReference>
<dbReference type="AlphaFoldDB" id="A0A6H9XP17"/>
<gene>
    <name evidence="2" type="ORF">NCTC10254_01538</name>
</gene>
<name>A0A6H9XP17_9CORY</name>
<evidence type="ECO:0000256" key="1">
    <source>
        <dbReference type="SAM" id="MobiDB-lite"/>
    </source>
</evidence>
<dbReference type="EMBL" id="UARK01000011">
    <property type="protein sequence ID" value="SPW28592.1"/>
    <property type="molecule type" value="Genomic_DNA"/>
</dbReference>
<organism evidence="2 3">
    <name type="scientific">Corynebacterium matruchotii</name>
    <dbReference type="NCBI Taxonomy" id="43768"/>
    <lineage>
        <taxon>Bacteria</taxon>
        <taxon>Bacillati</taxon>
        <taxon>Actinomycetota</taxon>
        <taxon>Actinomycetes</taxon>
        <taxon>Mycobacteriales</taxon>
        <taxon>Corynebacteriaceae</taxon>
        <taxon>Corynebacterium</taxon>
    </lineage>
</organism>
<proteinExistence type="predicted"/>
<sequence length="533" mass="60091">MRGIVEPPPIITGDTDIELMVNNFYRCLKRPYPESVLAFAPLIFIDPHQLPADVLEYFPEHFNYLAEILESRSKDGLMLNQILQDKYLPVKATPEEVLYWMGSVRITHGVYSNTLTEILLGFAHHIRSLIDAGDYREADAIIEHVYRLQERTDTWPVDIEALVTLLEGKKAADQRDWEGGLAEDIMEYATDSDDTRTAAAAEPDATPLKGSTTTEQHTAPPSQQPQQAAPSRTATTGVNIAKYFGDALVNNRLALTPLGVTASDFIQDFDGMSATDVSELIPLIIKVAQNELRLNRPASIRFLGDIDSGMNKRLFRSDNKEQYSDYDAALAGWYALLSTAPVGIYELLSDRTAYFALQQFATLEFDPRRDKLDALRRFDLLRTYAARMEDYTTSLDAANKKIRWAQLSRDNVAALAAAEDAYRYSRELLKQGYTEVIAQALWSTRSFSQLSSWFKNKVQAADLLLSIPKEFPFNQLDTKSQVNYILSRIELAGLCQEAGQERSRITLLNEAADLYDSIGYFNDALKLRAQHKL</sequence>
<reference evidence="2 3" key="1">
    <citation type="submission" date="2018-06" db="EMBL/GenBank/DDBJ databases">
        <authorList>
            <consortium name="Pathogen Informatics"/>
            <person name="Doyle S."/>
        </authorList>
    </citation>
    <scope>NUCLEOTIDE SEQUENCE [LARGE SCALE GENOMIC DNA]</scope>
    <source>
        <strain evidence="2 3">NCTC10254</strain>
    </source>
</reference>
<comment type="caution">
    <text evidence="2">The sequence shown here is derived from an EMBL/GenBank/DDBJ whole genome shotgun (WGS) entry which is preliminary data.</text>
</comment>
<evidence type="ECO:0000313" key="2">
    <source>
        <dbReference type="EMBL" id="SPW28592.1"/>
    </source>
</evidence>
<evidence type="ECO:0000313" key="3">
    <source>
        <dbReference type="Proteomes" id="UP000249886"/>
    </source>
</evidence>
<dbReference type="Proteomes" id="UP000249886">
    <property type="component" value="Unassembled WGS sequence"/>
</dbReference>